<dbReference type="Pfam" id="PF03703">
    <property type="entry name" value="bPH_2"/>
    <property type="match status" value="1"/>
</dbReference>
<feature type="domain" description="YdbS-like PH" evidence="3">
    <location>
        <begin position="66"/>
        <end position="142"/>
    </location>
</feature>
<keyword evidence="2" id="KW-1133">Transmembrane helix</keyword>
<evidence type="ECO:0000313" key="5">
    <source>
        <dbReference type="Proteomes" id="UP000199607"/>
    </source>
</evidence>
<keyword evidence="2" id="KW-0812">Transmembrane</keyword>
<keyword evidence="5" id="KW-1185">Reference proteome</keyword>
<dbReference type="EMBL" id="FOTC01000008">
    <property type="protein sequence ID" value="SFL56086.1"/>
    <property type="molecule type" value="Genomic_DNA"/>
</dbReference>
<dbReference type="Proteomes" id="UP000199607">
    <property type="component" value="Unassembled WGS sequence"/>
</dbReference>
<evidence type="ECO:0000256" key="1">
    <source>
        <dbReference type="SAM" id="MobiDB-lite"/>
    </source>
</evidence>
<dbReference type="AlphaFoldDB" id="A0A1I4IQR7"/>
<sequence length="214" mass="23684">MDSPSTATSTTTESNDFDWLTLDGDEEILWADTPHPYSLVPAFIVGVPLSIVLVGIPILVSAYLTYQNTNYVVTSAALYKKTGVLSRSVQRIEFDKVQDTSYRQTFFGAQFGYGTVDISTAGGSGVELSFQNVADPQQLQTLINERIRRRDSRSTDGDDKTAVLDDILGELRAIRQAVEGESRTDAATTDETMFERGEMRETSQTKKTSETDDR</sequence>
<proteinExistence type="predicted"/>
<reference evidence="5" key="1">
    <citation type="submission" date="2016-10" db="EMBL/GenBank/DDBJ databases">
        <authorList>
            <person name="Varghese N."/>
            <person name="Submissions S."/>
        </authorList>
    </citation>
    <scope>NUCLEOTIDE SEQUENCE [LARGE SCALE GENOMIC DNA]</scope>
    <source>
        <strain evidence="5">CGMCC 1.7738</strain>
    </source>
</reference>
<evidence type="ECO:0000256" key="2">
    <source>
        <dbReference type="SAM" id="Phobius"/>
    </source>
</evidence>
<dbReference type="InterPro" id="IPR005182">
    <property type="entry name" value="YdbS-like_PH"/>
</dbReference>
<evidence type="ECO:0000313" key="4">
    <source>
        <dbReference type="EMBL" id="SFL56086.1"/>
    </source>
</evidence>
<dbReference type="PANTHER" id="PTHR37938">
    <property type="entry name" value="BLL0215 PROTEIN"/>
    <property type="match status" value="1"/>
</dbReference>
<accession>A0A1I4IQR7</accession>
<dbReference type="STRING" id="553466.SAMN04487950_4219"/>
<gene>
    <name evidence="4" type="ORF">SAMN04487950_4219</name>
</gene>
<feature type="transmembrane region" description="Helical" evidence="2">
    <location>
        <begin position="39"/>
        <end position="64"/>
    </location>
</feature>
<name>A0A1I4IQR7_9EURY</name>
<dbReference type="PANTHER" id="PTHR37938:SF1">
    <property type="entry name" value="BLL0215 PROTEIN"/>
    <property type="match status" value="1"/>
</dbReference>
<feature type="region of interest" description="Disordered" evidence="1">
    <location>
        <begin position="178"/>
        <end position="214"/>
    </location>
</feature>
<organism evidence="4 5">
    <name type="scientific">Halogranum rubrum</name>
    <dbReference type="NCBI Taxonomy" id="553466"/>
    <lineage>
        <taxon>Archaea</taxon>
        <taxon>Methanobacteriati</taxon>
        <taxon>Methanobacteriota</taxon>
        <taxon>Stenosarchaea group</taxon>
        <taxon>Halobacteria</taxon>
        <taxon>Halobacteriales</taxon>
        <taxon>Haloferacaceae</taxon>
    </lineage>
</organism>
<dbReference type="RefSeq" id="WP_089872169.1">
    <property type="nucleotide sequence ID" value="NZ_FOTC01000008.1"/>
</dbReference>
<protein>
    <submittedName>
        <fullName evidence="4">PH domain-containing protein</fullName>
    </submittedName>
</protein>
<feature type="compositionally biased region" description="Basic and acidic residues" evidence="1">
    <location>
        <begin position="193"/>
        <end position="214"/>
    </location>
</feature>
<evidence type="ECO:0000259" key="3">
    <source>
        <dbReference type="Pfam" id="PF03703"/>
    </source>
</evidence>
<keyword evidence="2" id="KW-0472">Membrane</keyword>